<organism evidence="3 4">
    <name type="scientific">Leptobrachium leishanense</name>
    <name type="common">Leishan spiny toad</name>
    <dbReference type="NCBI Taxonomy" id="445787"/>
    <lineage>
        <taxon>Eukaryota</taxon>
        <taxon>Metazoa</taxon>
        <taxon>Chordata</taxon>
        <taxon>Craniata</taxon>
        <taxon>Vertebrata</taxon>
        <taxon>Euteleostomi</taxon>
        <taxon>Amphibia</taxon>
        <taxon>Batrachia</taxon>
        <taxon>Anura</taxon>
        <taxon>Pelobatoidea</taxon>
        <taxon>Megophryidae</taxon>
        <taxon>Leptobrachium</taxon>
    </lineage>
</organism>
<dbReference type="PANTHER" id="PTHR23248:SF69">
    <property type="entry name" value="PHOSPHOLIPID SCRAMBLASE"/>
    <property type="match status" value="1"/>
</dbReference>
<dbReference type="Ensembl" id="ENSLLET00000005129.1">
    <property type="protein sequence ID" value="ENSLLEP00000004914.1"/>
    <property type="gene ID" value="ENSLLEG00000003114.1"/>
</dbReference>
<dbReference type="GO" id="GO:0005886">
    <property type="term" value="C:plasma membrane"/>
    <property type="evidence" value="ECO:0007669"/>
    <property type="project" value="TreeGrafter"/>
</dbReference>
<comment type="similarity">
    <text evidence="1 2">Belongs to the phospholipid scramblase family.</text>
</comment>
<evidence type="ECO:0000256" key="1">
    <source>
        <dbReference type="ARBA" id="ARBA00005350"/>
    </source>
</evidence>
<dbReference type="PANTHER" id="PTHR23248">
    <property type="entry name" value="PHOSPHOLIPID SCRAMBLASE-RELATED"/>
    <property type="match status" value="1"/>
</dbReference>
<dbReference type="GeneTree" id="ENSGT01050000246293"/>
<reference evidence="3" key="1">
    <citation type="submission" date="2025-08" db="UniProtKB">
        <authorList>
            <consortium name="Ensembl"/>
        </authorList>
    </citation>
    <scope>IDENTIFICATION</scope>
</reference>
<dbReference type="Pfam" id="PF03803">
    <property type="entry name" value="Scramblase"/>
    <property type="match status" value="1"/>
</dbReference>
<dbReference type="InterPro" id="IPR005552">
    <property type="entry name" value="Scramblase"/>
</dbReference>
<comment type="cofactor">
    <cofactor evidence="2">
        <name>Ca(2+)</name>
        <dbReference type="ChEBI" id="CHEBI:29108"/>
    </cofactor>
</comment>
<proteinExistence type="inferred from homology"/>
<name>A0A8C5P8M6_9ANUR</name>
<evidence type="ECO:0000313" key="3">
    <source>
        <dbReference type="Ensembl" id="ENSLLEP00000004914.1"/>
    </source>
</evidence>
<keyword evidence="2" id="KW-0564">Palmitate</keyword>
<protein>
    <recommendedName>
        <fullName evidence="2">Phospholipid scramblase</fullName>
    </recommendedName>
</protein>
<dbReference type="GO" id="GO:0017128">
    <property type="term" value="F:phospholipid scramblase activity"/>
    <property type="evidence" value="ECO:0007669"/>
    <property type="project" value="InterPro"/>
</dbReference>
<comment type="function">
    <text evidence="2">May mediate accelerated ATP-independent bidirectional transbilayer migration of phospholipids upon binding calcium ions that results in a loss of phospholipid asymmetry in the plasma membrane.</text>
</comment>
<sequence>MDPPAQTLYSGPHDAPSIYSNVAVPMDTMVKKGVPRSLEHLLQLNQLAVRQKFSVSQGNGRTFDILDPAGQRVYQALQEYQCCGPGYNVKIMDNSEQEVLDIIEECACTCTRQVQVHSFGGNLLGNVKLHSNFLVTHLSVMDPSKNVVLHIVGPSFKTNIFGDCSFEVKSSDEQHVVGMFKNESDFLVSFPMDLDVSVKALLLGACFFLESCINTHRVFLTNRKYY</sequence>
<dbReference type="AlphaFoldDB" id="A0A8C5P8M6"/>
<dbReference type="InterPro" id="IPR025659">
    <property type="entry name" value="Tubby-like_C"/>
</dbReference>
<dbReference type="SUPFAM" id="SSF54518">
    <property type="entry name" value="Tubby C-terminal domain-like"/>
    <property type="match status" value="1"/>
</dbReference>
<dbReference type="Proteomes" id="UP000694569">
    <property type="component" value="Unplaced"/>
</dbReference>
<evidence type="ECO:0000313" key="4">
    <source>
        <dbReference type="Proteomes" id="UP000694569"/>
    </source>
</evidence>
<evidence type="ECO:0000256" key="2">
    <source>
        <dbReference type="RuleBase" id="RU363116"/>
    </source>
</evidence>
<accession>A0A8C5P8M6</accession>
<keyword evidence="4" id="KW-1185">Reference proteome</keyword>
<keyword evidence="2" id="KW-0449">Lipoprotein</keyword>
<keyword evidence="2" id="KW-0106">Calcium</keyword>
<reference evidence="3" key="2">
    <citation type="submission" date="2025-09" db="UniProtKB">
        <authorList>
            <consortium name="Ensembl"/>
        </authorList>
    </citation>
    <scope>IDENTIFICATION</scope>
</reference>